<organism evidence="2 3">
    <name type="scientific">Paenibacillus odorifer</name>
    <dbReference type="NCBI Taxonomy" id="189426"/>
    <lineage>
        <taxon>Bacteria</taxon>
        <taxon>Bacillati</taxon>
        <taxon>Bacillota</taxon>
        <taxon>Bacilli</taxon>
        <taxon>Bacillales</taxon>
        <taxon>Paenibacillaceae</taxon>
        <taxon>Paenibacillus</taxon>
    </lineage>
</organism>
<evidence type="ECO:0000313" key="3">
    <source>
        <dbReference type="Proteomes" id="UP000187158"/>
    </source>
</evidence>
<evidence type="ECO:0000256" key="1">
    <source>
        <dbReference type="SAM" id="Phobius"/>
    </source>
</evidence>
<sequence length="33" mass="3342">MLDQAGQSIIVALCSGVIATVLFFQATDMVGAA</sequence>
<name>A0ABX3GSN7_9BACL</name>
<dbReference type="Pfam" id="PF13536">
    <property type="entry name" value="EmrE"/>
    <property type="match status" value="1"/>
</dbReference>
<proteinExistence type="predicted"/>
<dbReference type="Proteomes" id="UP000187158">
    <property type="component" value="Unassembled WGS sequence"/>
</dbReference>
<evidence type="ECO:0000313" key="2">
    <source>
        <dbReference type="EMBL" id="OMD36241.1"/>
    </source>
</evidence>
<keyword evidence="1" id="KW-0472">Membrane</keyword>
<keyword evidence="3" id="KW-1185">Reference proteome</keyword>
<accession>A0ABX3GSN7</accession>
<dbReference type="InterPro" id="IPR032713">
    <property type="entry name" value="EmrE"/>
</dbReference>
<comment type="caution">
    <text evidence="2">The sequence shown here is derived from an EMBL/GenBank/DDBJ whole genome shotgun (WGS) entry which is preliminary data.</text>
</comment>
<protein>
    <submittedName>
        <fullName evidence="2">Uncharacterized protein</fullName>
    </submittedName>
</protein>
<reference evidence="2 3" key="1">
    <citation type="submission" date="2016-11" db="EMBL/GenBank/DDBJ databases">
        <title>Paenibacillus species isolates.</title>
        <authorList>
            <person name="Beno S.M."/>
        </authorList>
    </citation>
    <scope>NUCLEOTIDE SEQUENCE [LARGE SCALE GENOMIC DNA]</scope>
    <source>
        <strain evidence="2 3">FSL H7-0433</strain>
    </source>
</reference>
<dbReference type="EMBL" id="MPVP01000029">
    <property type="protein sequence ID" value="OMD36241.1"/>
    <property type="molecule type" value="Genomic_DNA"/>
</dbReference>
<keyword evidence="1" id="KW-1133">Transmembrane helix</keyword>
<feature type="transmembrane region" description="Helical" evidence="1">
    <location>
        <begin position="6"/>
        <end position="24"/>
    </location>
</feature>
<gene>
    <name evidence="2" type="ORF">BSO21_07465</name>
</gene>
<keyword evidence="1" id="KW-0812">Transmembrane</keyword>